<proteinExistence type="predicted"/>
<feature type="region of interest" description="Disordered" evidence="1">
    <location>
        <begin position="637"/>
        <end position="658"/>
    </location>
</feature>
<feature type="region of interest" description="Disordered" evidence="1">
    <location>
        <begin position="680"/>
        <end position="714"/>
    </location>
</feature>
<evidence type="ECO:0000313" key="2">
    <source>
        <dbReference type="EMBL" id="GAQ86511.1"/>
    </source>
</evidence>
<sequence>MGIFGPKGARLVFSCVSAVGATKFAPQADWDLQYSADALTAEELRSHRLTPASSLSTPAGEIMRRNKKNPNDIQVPIFYATNREPLSAAERQRHPRKFFGQVGKTSPGLNLGLGRVRIREDAFKLSNLQDERDARRLEEIAPCKDEAEWKKKLREALNGDVKKSIIVFVHGCFTDFPRGLEYGGLVKHGCNFSGPMVVFSWPSIGHKVQSRPYAKDEKCVKWTVPQLKEFLHMLLTEFEAKVHVLSYSMGARAVVGALDLLEEEVLALDDKLKKDGSHLKAALQDKLRSVVTRGEEAAAGMKVGVRELGNILARERDLLKEKAASLRGAPLNLNDGPDINPSGDLGYGQHREAGYGEGLPLTGDAGDEESPRSRGAVTSSGRAEERGLGLTTAKVKEGFSEERVKEWEALRAKLGHLIFMAPDEEVERFRHTARRWTQSLRNRVSGRTQGASEEVKERVRTDLEADGPQAVEEAAKRGGARPDDVIIAAKVAGLSAEIPRLMSSPAVLQGDDNHANERCVPPALHLALTSTSVSVTPRFSGWQNVLGSDGPESGKGAECEQEEDIPGKPVGDGAENVLMVSPSRLTTIFSGKALDLNPRNFVKPVGNLTTDLSQSLPHETASETPALLLPRTQSTPVIYPAGADAPPRSPSADVIPPSDDVFPPAADVISPGVSERAFPGYPRSFQGSFRPSSPSASSTSSRTPSRSSSSTDLVGEELQQALLWEHLHAAALDGYSDRSSDASSRASSRAPSRTPSLADLGSSHSSFNDPTQNGAPICGEESLSTAGDRHLTAGGDRVTLSGEVGVEEGTSGVTAGVSPEVTAGAGVATAGKPGEKALWRRKSLPAMALHLSSSAPVLAPGSLEWRFLHRPTAERNVSTSRPSPPASFDDVSASEDDVSATGPRFSLYTSQSDWALKLAGLATTKPWARGLARMVAFGDPGKNDLGRRVGAVLLVEEGYETIDATEVSIGSRNMGHHYLFHRCILEDITHLLSGANAHKRRFEATTPDGKVYWKIERGDYKPAAAPSPALYPTWSTVHMMESTKVAPAERQLLFFTSDEVAINFNY</sequence>
<name>A0A1Y1IBN3_KLENI</name>
<feature type="compositionally biased region" description="Basic and acidic residues" evidence="1">
    <location>
        <begin position="453"/>
        <end position="462"/>
    </location>
</feature>
<dbReference type="AlphaFoldDB" id="A0A1Y1IBN3"/>
<dbReference type="PANTHER" id="PTHR36513">
    <property type="entry name" value="ABC TRANSMEMBRANE TYPE-1 DOMAIN-CONTAINING PROTEIN"/>
    <property type="match status" value="1"/>
</dbReference>
<organism evidence="2 3">
    <name type="scientific">Klebsormidium nitens</name>
    <name type="common">Green alga</name>
    <name type="synonym">Ulothrix nitens</name>
    <dbReference type="NCBI Taxonomy" id="105231"/>
    <lineage>
        <taxon>Eukaryota</taxon>
        <taxon>Viridiplantae</taxon>
        <taxon>Streptophyta</taxon>
        <taxon>Klebsormidiophyceae</taxon>
        <taxon>Klebsormidiales</taxon>
        <taxon>Klebsormidiaceae</taxon>
        <taxon>Klebsormidium</taxon>
    </lineage>
</organism>
<feature type="compositionally biased region" description="Polar residues" evidence="1">
    <location>
        <begin position="762"/>
        <end position="774"/>
    </location>
</feature>
<feature type="region of interest" description="Disordered" evidence="1">
    <location>
        <begin position="330"/>
        <end position="388"/>
    </location>
</feature>
<accession>A0A1Y1IBN3</accession>
<evidence type="ECO:0000256" key="1">
    <source>
        <dbReference type="SAM" id="MobiDB-lite"/>
    </source>
</evidence>
<keyword evidence="3" id="KW-1185">Reference proteome</keyword>
<reference evidence="2 3" key="1">
    <citation type="journal article" date="2014" name="Nat. Commun.">
        <title>Klebsormidium flaccidum genome reveals primary factors for plant terrestrial adaptation.</title>
        <authorList>
            <person name="Hori K."/>
            <person name="Maruyama F."/>
            <person name="Fujisawa T."/>
            <person name="Togashi T."/>
            <person name="Yamamoto N."/>
            <person name="Seo M."/>
            <person name="Sato S."/>
            <person name="Yamada T."/>
            <person name="Mori H."/>
            <person name="Tajima N."/>
            <person name="Moriyama T."/>
            <person name="Ikeuchi M."/>
            <person name="Watanabe M."/>
            <person name="Wada H."/>
            <person name="Kobayashi K."/>
            <person name="Saito M."/>
            <person name="Masuda T."/>
            <person name="Sasaki-Sekimoto Y."/>
            <person name="Mashiguchi K."/>
            <person name="Awai K."/>
            <person name="Shimojima M."/>
            <person name="Masuda S."/>
            <person name="Iwai M."/>
            <person name="Nobusawa T."/>
            <person name="Narise T."/>
            <person name="Kondo S."/>
            <person name="Saito H."/>
            <person name="Sato R."/>
            <person name="Murakawa M."/>
            <person name="Ihara Y."/>
            <person name="Oshima-Yamada Y."/>
            <person name="Ohtaka K."/>
            <person name="Satoh M."/>
            <person name="Sonobe K."/>
            <person name="Ishii M."/>
            <person name="Ohtani R."/>
            <person name="Kanamori-Sato M."/>
            <person name="Honoki R."/>
            <person name="Miyazaki D."/>
            <person name="Mochizuki H."/>
            <person name="Umetsu J."/>
            <person name="Higashi K."/>
            <person name="Shibata D."/>
            <person name="Kamiya Y."/>
            <person name="Sato N."/>
            <person name="Nakamura Y."/>
            <person name="Tabata S."/>
            <person name="Ida S."/>
            <person name="Kurokawa K."/>
            <person name="Ohta H."/>
        </authorList>
    </citation>
    <scope>NUCLEOTIDE SEQUENCE [LARGE SCALE GENOMIC DNA]</scope>
    <source>
        <strain evidence="2 3">NIES-2285</strain>
    </source>
</reference>
<feature type="region of interest" description="Disordered" evidence="1">
    <location>
        <begin position="441"/>
        <end position="462"/>
    </location>
</feature>
<dbReference type="EMBL" id="DF237242">
    <property type="protein sequence ID" value="GAQ86511.1"/>
    <property type="molecule type" value="Genomic_DNA"/>
</dbReference>
<feature type="compositionally biased region" description="Low complexity" evidence="1">
    <location>
        <begin position="741"/>
        <end position="756"/>
    </location>
</feature>
<gene>
    <name evidence="2" type="ORF">KFL_002930080</name>
</gene>
<dbReference type="InterPro" id="IPR010297">
    <property type="entry name" value="DUF900_hydrolase"/>
</dbReference>
<protein>
    <submittedName>
        <fullName evidence="2">Uncharacterized protein</fullName>
    </submittedName>
</protein>
<dbReference type="Pfam" id="PF05990">
    <property type="entry name" value="DUF900"/>
    <property type="match status" value="1"/>
</dbReference>
<dbReference type="OrthoDB" id="2016720at2759"/>
<evidence type="ECO:0000313" key="3">
    <source>
        <dbReference type="Proteomes" id="UP000054558"/>
    </source>
</evidence>
<feature type="region of interest" description="Disordered" evidence="1">
    <location>
        <begin position="736"/>
        <end position="782"/>
    </location>
</feature>
<dbReference type="PANTHER" id="PTHR36513:SF1">
    <property type="entry name" value="TRANSMEMBRANE PROTEIN"/>
    <property type="match status" value="1"/>
</dbReference>
<feature type="compositionally biased region" description="Polar residues" evidence="1">
    <location>
        <begin position="441"/>
        <end position="451"/>
    </location>
</feature>
<dbReference type="Proteomes" id="UP000054558">
    <property type="component" value="Unassembled WGS sequence"/>
</dbReference>
<feature type="region of interest" description="Disordered" evidence="1">
    <location>
        <begin position="874"/>
        <end position="896"/>
    </location>
</feature>
<feature type="compositionally biased region" description="Low complexity" evidence="1">
    <location>
        <begin position="688"/>
        <end position="714"/>
    </location>
</feature>
<feature type="region of interest" description="Disordered" evidence="1">
    <location>
        <begin position="547"/>
        <end position="573"/>
    </location>
</feature>